<keyword evidence="3" id="KW-1185">Reference proteome</keyword>
<reference evidence="2" key="1">
    <citation type="submission" date="2023-03" db="EMBL/GenBank/DDBJ databases">
        <title>Massive genome expansion in bonnet fungi (Mycena s.s.) driven by repeated elements and novel gene families across ecological guilds.</title>
        <authorList>
            <consortium name="Lawrence Berkeley National Laboratory"/>
            <person name="Harder C.B."/>
            <person name="Miyauchi S."/>
            <person name="Viragh M."/>
            <person name="Kuo A."/>
            <person name="Thoen E."/>
            <person name="Andreopoulos B."/>
            <person name="Lu D."/>
            <person name="Skrede I."/>
            <person name="Drula E."/>
            <person name="Henrissat B."/>
            <person name="Morin E."/>
            <person name="Kohler A."/>
            <person name="Barry K."/>
            <person name="LaButti K."/>
            <person name="Morin E."/>
            <person name="Salamov A."/>
            <person name="Lipzen A."/>
            <person name="Mereny Z."/>
            <person name="Hegedus B."/>
            <person name="Baldrian P."/>
            <person name="Stursova M."/>
            <person name="Weitz H."/>
            <person name="Taylor A."/>
            <person name="Grigoriev I.V."/>
            <person name="Nagy L.G."/>
            <person name="Martin F."/>
            <person name="Kauserud H."/>
        </authorList>
    </citation>
    <scope>NUCLEOTIDE SEQUENCE</scope>
    <source>
        <strain evidence="2">CBHHK067</strain>
    </source>
</reference>
<sequence>MSSGPSRSALLARHAPGIQLDGAGRDGAMARRCAHTRSLRAARLRSRFSRARPPVKPCPYLLSPSVLVDTSTDYDGKEKGDYPPQAVLGTVPPEYPHDIEPAYSPSRPFRPSMWSSKEYLKSSKVSQWHKAIHGAIVQKPVKYQGTGYTNSLDPKPHAPSSDPPSCNTPCSRTLCHLIDSRLAFDQSIKTRKRMQGSQNEDPDLNFLKNGECVSPDSNLRDEQQFIT</sequence>
<comment type="caution">
    <text evidence="2">The sequence shown here is derived from an EMBL/GenBank/DDBJ whole genome shotgun (WGS) entry which is preliminary data.</text>
</comment>
<feature type="region of interest" description="Disordered" evidence="1">
    <location>
        <begin position="191"/>
        <end position="227"/>
    </location>
</feature>
<evidence type="ECO:0000313" key="2">
    <source>
        <dbReference type="EMBL" id="KAJ7640237.1"/>
    </source>
</evidence>
<feature type="region of interest" description="Disordered" evidence="1">
    <location>
        <begin position="147"/>
        <end position="166"/>
    </location>
</feature>
<gene>
    <name evidence="2" type="ORF">B0H17DRAFT_1149023</name>
</gene>
<organism evidence="2 3">
    <name type="scientific">Mycena rosella</name>
    <name type="common">Pink bonnet</name>
    <name type="synonym">Agaricus rosellus</name>
    <dbReference type="NCBI Taxonomy" id="1033263"/>
    <lineage>
        <taxon>Eukaryota</taxon>
        <taxon>Fungi</taxon>
        <taxon>Dikarya</taxon>
        <taxon>Basidiomycota</taxon>
        <taxon>Agaricomycotina</taxon>
        <taxon>Agaricomycetes</taxon>
        <taxon>Agaricomycetidae</taxon>
        <taxon>Agaricales</taxon>
        <taxon>Marasmiineae</taxon>
        <taxon>Mycenaceae</taxon>
        <taxon>Mycena</taxon>
    </lineage>
</organism>
<feature type="compositionally biased region" description="Basic and acidic residues" evidence="1">
    <location>
        <begin position="218"/>
        <end position="227"/>
    </location>
</feature>
<accession>A0AAD7C6J1</accession>
<dbReference type="EMBL" id="JARKIE010000430">
    <property type="protein sequence ID" value="KAJ7640237.1"/>
    <property type="molecule type" value="Genomic_DNA"/>
</dbReference>
<proteinExistence type="predicted"/>
<protein>
    <submittedName>
        <fullName evidence="2">Uncharacterized protein</fullName>
    </submittedName>
</protein>
<evidence type="ECO:0000313" key="3">
    <source>
        <dbReference type="Proteomes" id="UP001221757"/>
    </source>
</evidence>
<feature type="region of interest" description="Disordered" evidence="1">
    <location>
        <begin position="1"/>
        <end position="25"/>
    </location>
</feature>
<dbReference type="AlphaFoldDB" id="A0AAD7C6J1"/>
<dbReference type="Proteomes" id="UP001221757">
    <property type="component" value="Unassembled WGS sequence"/>
</dbReference>
<name>A0AAD7C6J1_MYCRO</name>
<evidence type="ECO:0000256" key="1">
    <source>
        <dbReference type="SAM" id="MobiDB-lite"/>
    </source>
</evidence>